<accession>A0A916LAG4</accession>
<evidence type="ECO:0000313" key="2">
    <source>
        <dbReference type="EMBL" id="COX89889.1"/>
    </source>
</evidence>
<evidence type="ECO:0000256" key="1">
    <source>
        <dbReference type="SAM" id="MobiDB-lite"/>
    </source>
</evidence>
<gene>
    <name evidence="2" type="ORF">ERS007739_01860</name>
</gene>
<evidence type="ECO:0000313" key="3">
    <source>
        <dbReference type="Proteomes" id="UP000039021"/>
    </source>
</evidence>
<dbReference type="EMBL" id="CSBK01000777">
    <property type="protein sequence ID" value="COX89889.1"/>
    <property type="molecule type" value="Genomic_DNA"/>
</dbReference>
<organism evidence="2 3">
    <name type="scientific">Mycobacterium tuberculosis</name>
    <dbReference type="NCBI Taxonomy" id="1773"/>
    <lineage>
        <taxon>Bacteria</taxon>
        <taxon>Bacillati</taxon>
        <taxon>Actinomycetota</taxon>
        <taxon>Actinomycetes</taxon>
        <taxon>Mycobacteriales</taxon>
        <taxon>Mycobacteriaceae</taxon>
        <taxon>Mycobacterium</taxon>
        <taxon>Mycobacterium tuberculosis complex</taxon>
    </lineage>
</organism>
<sequence length="61" mass="6773">MCQLPHQRRQRVRGHPGRGLDNLTAPLSGNNDGFDVVDEPLVDSAEMLFESAPKRVSVTEQ</sequence>
<protein>
    <submittedName>
        <fullName evidence="2">Uncharacterized protein</fullName>
    </submittedName>
</protein>
<proteinExistence type="predicted"/>
<feature type="region of interest" description="Disordered" evidence="1">
    <location>
        <begin position="1"/>
        <end position="34"/>
    </location>
</feature>
<comment type="caution">
    <text evidence="2">The sequence shown here is derived from an EMBL/GenBank/DDBJ whole genome shotgun (WGS) entry which is preliminary data.</text>
</comment>
<dbReference type="Proteomes" id="UP000039021">
    <property type="component" value="Unassembled WGS sequence"/>
</dbReference>
<reference evidence="3" key="1">
    <citation type="submission" date="2015-03" db="EMBL/GenBank/DDBJ databases">
        <authorList>
            <consortium name="Pathogen Informatics"/>
        </authorList>
    </citation>
    <scope>NUCLEOTIDE SEQUENCE [LARGE SCALE GENOMIC DNA]</scope>
    <source>
        <strain evidence="3">N09902308</strain>
    </source>
</reference>
<feature type="compositionally biased region" description="Basic residues" evidence="1">
    <location>
        <begin position="1"/>
        <end position="16"/>
    </location>
</feature>
<name>A0A916LAG4_MYCTX</name>
<dbReference type="AlphaFoldDB" id="A0A916LAG4"/>